<keyword evidence="4" id="KW-1185">Reference proteome</keyword>
<keyword evidence="1" id="KW-0472">Membrane</keyword>
<feature type="chain" id="PRO_5043598358" evidence="2">
    <location>
        <begin position="25"/>
        <end position="189"/>
    </location>
</feature>
<keyword evidence="1" id="KW-1133">Transmembrane helix</keyword>
<organism evidence="3 4">
    <name type="scientific">Rubus argutus</name>
    <name type="common">Southern blackberry</name>
    <dbReference type="NCBI Taxonomy" id="59490"/>
    <lineage>
        <taxon>Eukaryota</taxon>
        <taxon>Viridiplantae</taxon>
        <taxon>Streptophyta</taxon>
        <taxon>Embryophyta</taxon>
        <taxon>Tracheophyta</taxon>
        <taxon>Spermatophyta</taxon>
        <taxon>Magnoliopsida</taxon>
        <taxon>eudicotyledons</taxon>
        <taxon>Gunneridae</taxon>
        <taxon>Pentapetalae</taxon>
        <taxon>rosids</taxon>
        <taxon>fabids</taxon>
        <taxon>Rosales</taxon>
        <taxon>Rosaceae</taxon>
        <taxon>Rosoideae</taxon>
        <taxon>Rosoideae incertae sedis</taxon>
        <taxon>Rubus</taxon>
    </lineage>
</organism>
<protein>
    <submittedName>
        <fullName evidence="3">Uncharacterized protein</fullName>
    </submittedName>
</protein>
<evidence type="ECO:0000313" key="3">
    <source>
        <dbReference type="EMBL" id="KAK9928975.1"/>
    </source>
</evidence>
<evidence type="ECO:0000256" key="2">
    <source>
        <dbReference type="SAM" id="SignalP"/>
    </source>
</evidence>
<evidence type="ECO:0000256" key="1">
    <source>
        <dbReference type="SAM" id="Phobius"/>
    </source>
</evidence>
<name>A0AAW1WY47_RUBAR</name>
<dbReference type="EMBL" id="JBEDUW010000005">
    <property type="protein sequence ID" value="KAK9928975.1"/>
    <property type="molecule type" value="Genomic_DNA"/>
</dbReference>
<feature type="signal peptide" evidence="2">
    <location>
        <begin position="1"/>
        <end position="24"/>
    </location>
</feature>
<dbReference type="AlphaFoldDB" id="A0AAW1WY47"/>
<proteinExistence type="predicted"/>
<reference evidence="3 4" key="1">
    <citation type="journal article" date="2023" name="G3 (Bethesda)">
        <title>A chromosome-length genome assembly and annotation of blackberry (Rubus argutus, cv. 'Hillquist').</title>
        <authorList>
            <person name="Bruna T."/>
            <person name="Aryal R."/>
            <person name="Dudchenko O."/>
            <person name="Sargent D.J."/>
            <person name="Mead D."/>
            <person name="Buti M."/>
            <person name="Cavallini A."/>
            <person name="Hytonen T."/>
            <person name="Andres J."/>
            <person name="Pham M."/>
            <person name="Weisz D."/>
            <person name="Mascagni F."/>
            <person name="Usai G."/>
            <person name="Natali L."/>
            <person name="Bassil N."/>
            <person name="Fernandez G.E."/>
            <person name="Lomsadze A."/>
            <person name="Armour M."/>
            <person name="Olukolu B."/>
            <person name="Poorten T."/>
            <person name="Britton C."/>
            <person name="Davik J."/>
            <person name="Ashrafi H."/>
            <person name="Aiden E.L."/>
            <person name="Borodovsky M."/>
            <person name="Worthington M."/>
        </authorList>
    </citation>
    <scope>NUCLEOTIDE SEQUENCE [LARGE SCALE GENOMIC DNA]</scope>
    <source>
        <strain evidence="3">PI 553951</strain>
    </source>
</reference>
<accession>A0AAW1WY47</accession>
<comment type="caution">
    <text evidence="3">The sequence shown here is derived from an EMBL/GenBank/DDBJ whole genome shotgun (WGS) entry which is preliminary data.</text>
</comment>
<keyword evidence="2" id="KW-0732">Signal</keyword>
<keyword evidence="1" id="KW-0812">Transmembrane</keyword>
<evidence type="ECO:0000313" key="4">
    <source>
        <dbReference type="Proteomes" id="UP001457282"/>
    </source>
</evidence>
<gene>
    <name evidence="3" type="ORF">M0R45_026086</name>
</gene>
<feature type="transmembrane region" description="Helical" evidence="1">
    <location>
        <begin position="124"/>
        <end position="144"/>
    </location>
</feature>
<sequence>MARQRRWAGFDLWHLQAGLGGVAAEAAWWRRIDGGTGGADRCSCGMVAEHDATGLTAGGAASGTSASKSWEHELVLGLPTTVRYRAGLGSSFHFLLSIFFLSPFAPCRAFLSYVFFFFEIWPSHLFISLIFGSSVSFSPLLSLVQRCTAVRIGRVVAAVGFTGLSGPNGSSRGMMAAWLGWRFCEFDEL</sequence>
<feature type="transmembrane region" description="Helical" evidence="1">
    <location>
        <begin position="92"/>
        <end position="118"/>
    </location>
</feature>
<dbReference type="Proteomes" id="UP001457282">
    <property type="component" value="Unassembled WGS sequence"/>
</dbReference>